<dbReference type="Pfam" id="PF10646">
    <property type="entry name" value="Germane"/>
    <property type="match status" value="2"/>
</dbReference>
<dbReference type="AlphaFoldDB" id="A0A1M6ESF8"/>
<dbReference type="EMBL" id="FQZV01000009">
    <property type="protein sequence ID" value="SHI88326.1"/>
    <property type="molecule type" value="Genomic_DNA"/>
</dbReference>
<evidence type="ECO:0000313" key="2">
    <source>
        <dbReference type="EMBL" id="SHI88326.1"/>
    </source>
</evidence>
<dbReference type="RefSeq" id="WP_110940083.1">
    <property type="nucleotide sequence ID" value="NZ_FQZV01000009.1"/>
</dbReference>
<keyword evidence="3" id="KW-1185">Reference proteome</keyword>
<dbReference type="Proteomes" id="UP000184536">
    <property type="component" value="Unassembled WGS sequence"/>
</dbReference>
<reference evidence="3" key="1">
    <citation type="submission" date="2016-11" db="EMBL/GenBank/DDBJ databases">
        <authorList>
            <person name="Varghese N."/>
            <person name="Submissions S."/>
        </authorList>
    </citation>
    <scope>NUCLEOTIDE SEQUENCE [LARGE SCALE GENOMIC DNA]</scope>
    <source>
        <strain evidence="3">DSM 17957</strain>
    </source>
</reference>
<dbReference type="OrthoDB" id="9809406at2"/>
<dbReference type="PROSITE" id="PS51257">
    <property type="entry name" value="PROKAR_LIPOPROTEIN"/>
    <property type="match status" value="1"/>
</dbReference>
<feature type="domain" description="GerMN" evidence="1">
    <location>
        <begin position="84"/>
        <end position="176"/>
    </location>
</feature>
<evidence type="ECO:0000313" key="3">
    <source>
        <dbReference type="Proteomes" id="UP000184536"/>
    </source>
</evidence>
<proteinExistence type="predicted"/>
<feature type="domain" description="GerMN" evidence="1">
    <location>
        <begin position="234"/>
        <end position="323"/>
    </location>
</feature>
<dbReference type="InterPro" id="IPR019606">
    <property type="entry name" value="GerMN"/>
</dbReference>
<dbReference type="SMART" id="SM00909">
    <property type="entry name" value="Germane"/>
    <property type="match status" value="2"/>
</dbReference>
<evidence type="ECO:0000259" key="1">
    <source>
        <dbReference type="SMART" id="SM00909"/>
    </source>
</evidence>
<accession>A0A1M6ESF8</accession>
<gene>
    <name evidence="2" type="ORF">SAMN02745975_00804</name>
</gene>
<organism evidence="2 3">
    <name type="scientific">Geosporobacter subterraneus DSM 17957</name>
    <dbReference type="NCBI Taxonomy" id="1121919"/>
    <lineage>
        <taxon>Bacteria</taxon>
        <taxon>Bacillati</taxon>
        <taxon>Bacillota</taxon>
        <taxon>Clostridia</taxon>
        <taxon>Peptostreptococcales</taxon>
        <taxon>Thermotaleaceae</taxon>
        <taxon>Geosporobacter</taxon>
    </lineage>
</organism>
<name>A0A1M6ESF8_9FIRM</name>
<sequence>MKHRRILALILTFCMMISLAGCKSPISLVRSLFNKEDKTATQIVTSSEIQEGDIQLRDTVLYYKDDKGFLIPVMRKIPWTEGIAKATLGALVDNPANRKDIEGIGLIPVIPANTEIRGMNITNGLCKVDFTSDFLNYASKDEEEALVKAVVYTLTEFITIDSVQIMVEGQVHKALKYGTKTDKPITRDNINYVSTGPGNQKVIVYYEGTINGMETYFVPVTKNIEKLDNTPVNVLDALDALVEGPPSGLGLYSQIPEGTQVLGVDVSNGIAYINFNEKIKELEKNVEVGQEVAKAVALTVREQYRDLTGVKILSNGKEVNLGNLSKEEPVAVPTFANQY</sequence>
<dbReference type="STRING" id="1121919.SAMN02745975_00804"/>
<protein>
    <submittedName>
        <fullName evidence="2">Germination protein M</fullName>
    </submittedName>
</protein>